<dbReference type="Pfam" id="PF07653">
    <property type="entry name" value="SH3_2"/>
    <property type="match status" value="1"/>
</dbReference>
<dbReference type="PROSITE" id="PS50002">
    <property type="entry name" value="SH3"/>
    <property type="match status" value="1"/>
</dbReference>
<gene>
    <name evidence="3" type="ORF">OJ996_03920</name>
</gene>
<comment type="caution">
    <text evidence="3">The sequence shown here is derived from an EMBL/GenBank/DDBJ whole genome shotgun (WGS) entry which is preliminary data.</text>
</comment>
<feature type="domain" description="SH3" evidence="2">
    <location>
        <begin position="16"/>
        <end position="78"/>
    </location>
</feature>
<organism evidence="3 4">
    <name type="scientific">Luteolibacter rhizosphaerae</name>
    <dbReference type="NCBI Taxonomy" id="2989719"/>
    <lineage>
        <taxon>Bacteria</taxon>
        <taxon>Pseudomonadati</taxon>
        <taxon>Verrucomicrobiota</taxon>
        <taxon>Verrucomicrobiia</taxon>
        <taxon>Verrucomicrobiales</taxon>
        <taxon>Verrucomicrobiaceae</taxon>
        <taxon>Luteolibacter</taxon>
    </lineage>
</organism>
<reference evidence="3" key="1">
    <citation type="submission" date="2022-10" db="EMBL/GenBank/DDBJ databases">
        <title>Luteolibacter sp. GHJ8, whole genome shotgun sequencing project.</title>
        <authorList>
            <person name="Zhao G."/>
            <person name="Shen L."/>
        </authorList>
    </citation>
    <scope>NUCLEOTIDE SEQUENCE</scope>
    <source>
        <strain evidence="3">GHJ8</strain>
    </source>
</reference>
<keyword evidence="1" id="KW-0728">SH3 domain</keyword>
<protein>
    <submittedName>
        <fullName evidence="3">SH3 domain-containing protein</fullName>
    </submittedName>
</protein>
<evidence type="ECO:0000259" key="2">
    <source>
        <dbReference type="PROSITE" id="PS50002"/>
    </source>
</evidence>
<evidence type="ECO:0000313" key="4">
    <source>
        <dbReference type="Proteomes" id="UP001165653"/>
    </source>
</evidence>
<proteinExistence type="predicted"/>
<accession>A0ABT3FZL6</accession>
<dbReference type="InterPro" id="IPR036028">
    <property type="entry name" value="SH3-like_dom_sf"/>
</dbReference>
<dbReference type="Proteomes" id="UP001165653">
    <property type="component" value="Unassembled WGS sequence"/>
</dbReference>
<dbReference type="SMART" id="SM00326">
    <property type="entry name" value="SH3"/>
    <property type="match status" value="2"/>
</dbReference>
<dbReference type="SUPFAM" id="SSF50044">
    <property type="entry name" value="SH3-domain"/>
    <property type="match status" value="2"/>
</dbReference>
<name>A0ABT3FZL6_9BACT</name>
<sequence length="131" mass="14464">MKFPGLAAAPACFHHPAMPRFIANADYEEKDSNPIRLEAGNEVTVGPVDRAWPGWVWAEDDDGNDGYVPEEILEPLGEGRFAAMETFDPTVLSIKRGDELESLKQIHGWHWCKSATGQEGWVAGYLLKPAA</sequence>
<keyword evidence="4" id="KW-1185">Reference proteome</keyword>
<dbReference type="InterPro" id="IPR001452">
    <property type="entry name" value="SH3_domain"/>
</dbReference>
<evidence type="ECO:0000313" key="3">
    <source>
        <dbReference type="EMBL" id="MCW1912706.1"/>
    </source>
</evidence>
<evidence type="ECO:0000256" key="1">
    <source>
        <dbReference type="ARBA" id="ARBA00022443"/>
    </source>
</evidence>
<dbReference type="EMBL" id="JAPDDR010000002">
    <property type="protein sequence ID" value="MCW1912706.1"/>
    <property type="molecule type" value="Genomic_DNA"/>
</dbReference>
<dbReference type="Gene3D" id="2.30.30.40">
    <property type="entry name" value="SH3 Domains"/>
    <property type="match status" value="1"/>
</dbReference>